<proteinExistence type="predicted"/>
<name>A0A5C6DQK4_9BACT</name>
<evidence type="ECO:0000313" key="1">
    <source>
        <dbReference type="EMBL" id="TWU38505.1"/>
    </source>
</evidence>
<organism evidence="1 2">
    <name type="scientific">Novipirellula artificiosorum</name>
    <dbReference type="NCBI Taxonomy" id="2528016"/>
    <lineage>
        <taxon>Bacteria</taxon>
        <taxon>Pseudomonadati</taxon>
        <taxon>Planctomycetota</taxon>
        <taxon>Planctomycetia</taxon>
        <taxon>Pirellulales</taxon>
        <taxon>Pirellulaceae</taxon>
        <taxon>Novipirellula</taxon>
    </lineage>
</organism>
<accession>A0A5C6DQK4</accession>
<dbReference type="EMBL" id="SJPV01000004">
    <property type="protein sequence ID" value="TWU38505.1"/>
    <property type="molecule type" value="Genomic_DNA"/>
</dbReference>
<dbReference type="Proteomes" id="UP000319143">
    <property type="component" value="Unassembled WGS sequence"/>
</dbReference>
<protein>
    <submittedName>
        <fullName evidence="1">Uncharacterized protein</fullName>
    </submittedName>
</protein>
<dbReference type="OrthoDB" id="281226at2"/>
<sequence>MNLETTPTTTKKYEIRQLSDAGDVLSAQAVDASSGEAAAKQLKQVVDGAGKIEVCLDGISVSEMGVSYWRKRVRR</sequence>
<evidence type="ECO:0000313" key="2">
    <source>
        <dbReference type="Proteomes" id="UP000319143"/>
    </source>
</evidence>
<dbReference type="RefSeq" id="WP_146526842.1">
    <property type="nucleotide sequence ID" value="NZ_SJPV01000004.1"/>
</dbReference>
<comment type="caution">
    <text evidence="1">The sequence shown here is derived from an EMBL/GenBank/DDBJ whole genome shotgun (WGS) entry which is preliminary data.</text>
</comment>
<dbReference type="AlphaFoldDB" id="A0A5C6DQK4"/>
<gene>
    <name evidence="1" type="ORF">Poly41_29810</name>
</gene>
<keyword evidence="2" id="KW-1185">Reference proteome</keyword>
<reference evidence="1 2" key="1">
    <citation type="submission" date="2019-02" db="EMBL/GenBank/DDBJ databases">
        <title>Deep-cultivation of Planctomycetes and their phenomic and genomic characterization uncovers novel biology.</title>
        <authorList>
            <person name="Wiegand S."/>
            <person name="Jogler M."/>
            <person name="Boedeker C."/>
            <person name="Pinto D."/>
            <person name="Vollmers J."/>
            <person name="Rivas-Marin E."/>
            <person name="Kohn T."/>
            <person name="Peeters S.H."/>
            <person name="Heuer A."/>
            <person name="Rast P."/>
            <person name="Oberbeckmann S."/>
            <person name="Bunk B."/>
            <person name="Jeske O."/>
            <person name="Meyerdierks A."/>
            <person name="Storesund J.E."/>
            <person name="Kallscheuer N."/>
            <person name="Luecker S."/>
            <person name="Lage O.M."/>
            <person name="Pohl T."/>
            <person name="Merkel B.J."/>
            <person name="Hornburger P."/>
            <person name="Mueller R.-W."/>
            <person name="Bruemmer F."/>
            <person name="Labrenz M."/>
            <person name="Spormann A.M."/>
            <person name="Op Den Camp H."/>
            <person name="Overmann J."/>
            <person name="Amann R."/>
            <person name="Jetten M.S.M."/>
            <person name="Mascher T."/>
            <person name="Medema M.H."/>
            <person name="Devos D.P."/>
            <person name="Kaster A.-K."/>
            <person name="Ovreas L."/>
            <person name="Rohde M."/>
            <person name="Galperin M.Y."/>
            <person name="Jogler C."/>
        </authorList>
    </citation>
    <scope>NUCLEOTIDE SEQUENCE [LARGE SCALE GENOMIC DNA]</scope>
    <source>
        <strain evidence="1 2">Poly41</strain>
    </source>
</reference>